<keyword evidence="3" id="KW-1185">Reference proteome</keyword>
<accession>A0A4V2PYC1</accession>
<dbReference type="Proteomes" id="UP000294616">
    <property type="component" value="Unassembled WGS sequence"/>
</dbReference>
<feature type="transmembrane region" description="Helical" evidence="1">
    <location>
        <begin position="216"/>
        <end position="238"/>
    </location>
</feature>
<keyword evidence="1" id="KW-0472">Membrane</keyword>
<name>A0A4V2PYC1_9SPHI</name>
<proteinExistence type="predicted"/>
<dbReference type="EMBL" id="SMGO01000001">
    <property type="protein sequence ID" value="TCK85401.1"/>
    <property type="molecule type" value="Genomic_DNA"/>
</dbReference>
<keyword evidence="1" id="KW-1133">Transmembrane helix</keyword>
<feature type="transmembrane region" description="Helical" evidence="1">
    <location>
        <begin position="315"/>
        <end position="331"/>
    </location>
</feature>
<evidence type="ECO:0000313" key="2">
    <source>
        <dbReference type="EMBL" id="TCK85401.1"/>
    </source>
</evidence>
<keyword evidence="1" id="KW-0812">Transmembrane</keyword>
<sequence length="363" mass="42577">MFKLLVNSLAKEFYKQHAGLFLFGFYILFGVVEASQLIEFHQALLLMSLSSPLGIMLVSICWLLYCAKVHLYISQKLSLEQYNFTKEIGSREKNFQLKLWLKLYSIFLLPILIYVVLLIILGLKFQLYSSVISIVLIFLTLSVLLAWLRFHSLTFSFLKQENRQVRFNLQIKRPFFSWPIFYLFNEQLVMLLMCKIISAILFKGVLWMFADVGNDIKVLLTALLAAIICHSALVLSLLRFETEQMNFVRSLPIKITKRLWNWLLLFAIILIPEWTLFTMAADYNLYAIANGFLFGLSALLFLVTILNMIKLNTETYLKFLLFFFFIALYVILGSYYIVFSILMITCSLMFYLFRFNKTDLREI</sequence>
<evidence type="ECO:0000313" key="3">
    <source>
        <dbReference type="Proteomes" id="UP000294616"/>
    </source>
</evidence>
<gene>
    <name evidence="2" type="ORF">C8N28_0707</name>
</gene>
<dbReference type="RefSeq" id="WP_132221572.1">
    <property type="nucleotide sequence ID" value="NZ_SMGO01000001.1"/>
</dbReference>
<feature type="transmembrane region" description="Helical" evidence="1">
    <location>
        <begin position="259"/>
        <end position="277"/>
    </location>
</feature>
<evidence type="ECO:0000256" key="1">
    <source>
        <dbReference type="SAM" id="Phobius"/>
    </source>
</evidence>
<dbReference type="AlphaFoldDB" id="A0A4V2PYC1"/>
<feature type="transmembrane region" description="Helical" evidence="1">
    <location>
        <begin position="44"/>
        <end position="67"/>
    </location>
</feature>
<feature type="transmembrane region" description="Helical" evidence="1">
    <location>
        <begin position="188"/>
        <end position="210"/>
    </location>
</feature>
<feature type="transmembrane region" description="Helical" evidence="1">
    <location>
        <begin position="99"/>
        <end position="121"/>
    </location>
</feature>
<feature type="transmembrane region" description="Helical" evidence="1">
    <location>
        <begin position="283"/>
        <end position="303"/>
    </location>
</feature>
<protein>
    <submittedName>
        <fullName evidence="2">Uncharacterized protein</fullName>
    </submittedName>
</protein>
<reference evidence="2 3" key="1">
    <citation type="submission" date="2019-03" db="EMBL/GenBank/DDBJ databases">
        <title>Genomic Encyclopedia of Archaeal and Bacterial Type Strains, Phase II (KMG-II): from individual species to whole genera.</title>
        <authorList>
            <person name="Goeker M."/>
        </authorList>
    </citation>
    <scope>NUCLEOTIDE SEQUENCE [LARGE SCALE GENOMIC DNA]</scope>
    <source>
        <strain evidence="2 3">DSM 22554</strain>
    </source>
</reference>
<organism evidence="2 3">
    <name type="scientific">Albibacterium bauzanense</name>
    <dbReference type="NCBI Taxonomy" id="653929"/>
    <lineage>
        <taxon>Bacteria</taxon>
        <taxon>Pseudomonadati</taxon>
        <taxon>Bacteroidota</taxon>
        <taxon>Sphingobacteriia</taxon>
        <taxon>Sphingobacteriales</taxon>
        <taxon>Sphingobacteriaceae</taxon>
        <taxon>Albibacterium</taxon>
    </lineage>
</organism>
<feature type="transmembrane region" description="Helical" evidence="1">
    <location>
        <begin position="127"/>
        <end position="150"/>
    </location>
</feature>
<dbReference type="OrthoDB" id="747484at2"/>
<comment type="caution">
    <text evidence="2">The sequence shown here is derived from an EMBL/GenBank/DDBJ whole genome shotgun (WGS) entry which is preliminary data.</text>
</comment>